<proteinExistence type="predicted"/>
<dbReference type="Proteomes" id="UP001501321">
    <property type="component" value="Unassembled WGS sequence"/>
</dbReference>
<protein>
    <submittedName>
        <fullName evidence="1">Uncharacterized protein</fullName>
    </submittedName>
</protein>
<dbReference type="EMBL" id="BAABFC010000001">
    <property type="protein sequence ID" value="GAA4493433.1"/>
    <property type="molecule type" value="Genomic_DNA"/>
</dbReference>
<keyword evidence="2" id="KW-1185">Reference proteome</keyword>
<accession>A0ABP8PUS1</accession>
<organism evidence="1 2">
    <name type="scientific">Pseudaeromonas paramecii</name>
    <dbReference type="NCBI Taxonomy" id="2138166"/>
    <lineage>
        <taxon>Bacteria</taxon>
        <taxon>Pseudomonadati</taxon>
        <taxon>Pseudomonadota</taxon>
        <taxon>Gammaproteobacteria</taxon>
        <taxon>Aeromonadales</taxon>
        <taxon>Aeromonadaceae</taxon>
        <taxon>Pseudaeromonas</taxon>
    </lineage>
</organism>
<name>A0ABP8PUS1_9GAMM</name>
<comment type="caution">
    <text evidence="1">The sequence shown here is derived from an EMBL/GenBank/DDBJ whole genome shotgun (WGS) entry which is preliminary data.</text>
</comment>
<gene>
    <name evidence="1" type="ORF">GCM10023095_03690</name>
</gene>
<reference evidence="2" key="1">
    <citation type="journal article" date="2019" name="Int. J. Syst. Evol. Microbiol.">
        <title>The Global Catalogue of Microorganisms (GCM) 10K type strain sequencing project: providing services to taxonomists for standard genome sequencing and annotation.</title>
        <authorList>
            <consortium name="The Broad Institute Genomics Platform"/>
            <consortium name="The Broad Institute Genome Sequencing Center for Infectious Disease"/>
            <person name="Wu L."/>
            <person name="Ma J."/>
        </authorList>
    </citation>
    <scope>NUCLEOTIDE SEQUENCE [LARGE SCALE GENOMIC DNA]</scope>
    <source>
        <strain evidence="2">JCM 32226</strain>
    </source>
</reference>
<sequence length="124" mass="13355">MGQASDTYAQIIREQYDDWKTRFYPKQQQLMDLADSDSLMTAQLARADENSANAVNNAQVAQNNQMARMGVSTATDTNDNSLGLKSALATASAKNGIRSAADERNTNILSGASYSLKSAVNDSL</sequence>
<dbReference type="RefSeq" id="WP_345009475.1">
    <property type="nucleotide sequence ID" value="NZ_BAABFC010000001.1"/>
</dbReference>
<evidence type="ECO:0000313" key="1">
    <source>
        <dbReference type="EMBL" id="GAA4493433.1"/>
    </source>
</evidence>
<evidence type="ECO:0000313" key="2">
    <source>
        <dbReference type="Proteomes" id="UP001501321"/>
    </source>
</evidence>